<keyword evidence="10" id="KW-1185">Reference proteome</keyword>
<evidence type="ECO:0000256" key="4">
    <source>
        <dbReference type="ARBA" id="ARBA00022989"/>
    </source>
</evidence>
<feature type="region of interest" description="Disordered" evidence="6">
    <location>
        <begin position="290"/>
        <end position="310"/>
    </location>
</feature>
<evidence type="ECO:0000256" key="6">
    <source>
        <dbReference type="SAM" id="MobiDB-lite"/>
    </source>
</evidence>
<reference evidence="9 10" key="1">
    <citation type="submission" date="2017-07" db="EMBL/GenBank/DDBJ databases">
        <title>A draft genome sequence of Komagataeibacter swingsii LMG 22125.</title>
        <authorList>
            <person name="Skraban J."/>
            <person name="Cleenwerck I."/>
            <person name="Vandamme P."/>
            <person name="Trcek J."/>
        </authorList>
    </citation>
    <scope>NUCLEOTIDE SEQUENCE [LARGE SCALE GENOMIC DNA]</scope>
    <source>
        <strain evidence="9 10">LMG 22125</strain>
    </source>
</reference>
<evidence type="ECO:0000256" key="1">
    <source>
        <dbReference type="ARBA" id="ARBA00004651"/>
    </source>
</evidence>
<sequence length="310" mass="32238">MPSLIRVSRQEVALMAVTFFWGGTFLMVHQAQQYCGPLFFVGVRFATASLMGIAMFHRALRRLTMAEIRAGVAIGLCMWVAYVSQTYGLRTISSSRSAFLTALYVPMVPLAQWVVLRRPPHVMSWVGIGLAFGGLMLLSGAGAASGGFGPGECATLLAAVATTGEIILIGRFAGSGDSRRITVVQLVVTGVLALAAMPVMGEGLPAFSWVWLGGGVGLGAASVLIQLAMNWAQKAVSPTRATIIYAGEPVWGGLVGWIAGDVLPVTSVAGAACIVAGVLASELRLPARRARPGAPPGCAGRAPGKQVTDE</sequence>
<evidence type="ECO:0000256" key="5">
    <source>
        <dbReference type="ARBA" id="ARBA00023136"/>
    </source>
</evidence>
<evidence type="ECO:0000313" key="9">
    <source>
        <dbReference type="EMBL" id="PYD70672.1"/>
    </source>
</evidence>
<dbReference type="InterPro" id="IPR037185">
    <property type="entry name" value="EmrE-like"/>
</dbReference>
<feature type="transmembrane region" description="Helical" evidence="7">
    <location>
        <begin position="37"/>
        <end position="56"/>
    </location>
</feature>
<name>A0A2V4RST4_9PROT</name>
<evidence type="ECO:0000313" key="10">
    <source>
        <dbReference type="Proteomes" id="UP000247371"/>
    </source>
</evidence>
<accession>A0A2V4RST4</accession>
<keyword evidence="3 7" id="KW-0812">Transmembrane</keyword>
<feature type="transmembrane region" description="Helical" evidence="7">
    <location>
        <begin position="181"/>
        <end position="200"/>
    </location>
</feature>
<organism evidence="9 10">
    <name type="scientific">Komagataeibacter swingsii</name>
    <dbReference type="NCBI Taxonomy" id="215220"/>
    <lineage>
        <taxon>Bacteria</taxon>
        <taxon>Pseudomonadati</taxon>
        <taxon>Pseudomonadota</taxon>
        <taxon>Alphaproteobacteria</taxon>
        <taxon>Acetobacterales</taxon>
        <taxon>Acetobacteraceae</taxon>
        <taxon>Komagataeibacter</taxon>
    </lineage>
</organism>
<evidence type="ECO:0000256" key="2">
    <source>
        <dbReference type="ARBA" id="ARBA00022475"/>
    </source>
</evidence>
<dbReference type="EMBL" id="NKUB01000003">
    <property type="protein sequence ID" value="PYD70672.1"/>
    <property type="molecule type" value="Genomic_DNA"/>
</dbReference>
<dbReference type="PANTHER" id="PTHR42920">
    <property type="entry name" value="OS03G0707200 PROTEIN-RELATED"/>
    <property type="match status" value="1"/>
</dbReference>
<evidence type="ECO:0000259" key="8">
    <source>
        <dbReference type="Pfam" id="PF00892"/>
    </source>
</evidence>
<dbReference type="InterPro" id="IPR000620">
    <property type="entry name" value="EamA_dom"/>
</dbReference>
<dbReference type="SUPFAM" id="SSF103481">
    <property type="entry name" value="Multidrug resistance efflux transporter EmrE"/>
    <property type="match status" value="2"/>
</dbReference>
<dbReference type="AlphaFoldDB" id="A0A2V4RST4"/>
<evidence type="ECO:0000256" key="7">
    <source>
        <dbReference type="SAM" id="Phobius"/>
    </source>
</evidence>
<comment type="subcellular location">
    <subcellularLocation>
        <location evidence="1">Cell membrane</location>
        <topology evidence="1">Multi-pass membrane protein</topology>
    </subcellularLocation>
</comment>
<evidence type="ECO:0000256" key="3">
    <source>
        <dbReference type="ARBA" id="ARBA00022692"/>
    </source>
</evidence>
<feature type="transmembrane region" description="Helical" evidence="7">
    <location>
        <begin position="97"/>
        <end position="116"/>
    </location>
</feature>
<keyword evidence="4 7" id="KW-1133">Transmembrane helix</keyword>
<feature type="transmembrane region" description="Helical" evidence="7">
    <location>
        <begin position="12"/>
        <end position="31"/>
    </location>
</feature>
<comment type="caution">
    <text evidence="9">The sequence shown here is derived from an EMBL/GenBank/DDBJ whole genome shotgun (WGS) entry which is preliminary data.</text>
</comment>
<feature type="transmembrane region" description="Helical" evidence="7">
    <location>
        <begin position="68"/>
        <end position="85"/>
    </location>
</feature>
<dbReference type="Pfam" id="PF00892">
    <property type="entry name" value="EamA"/>
    <property type="match status" value="2"/>
</dbReference>
<feature type="transmembrane region" description="Helical" evidence="7">
    <location>
        <begin position="154"/>
        <end position="174"/>
    </location>
</feature>
<feature type="domain" description="EamA" evidence="8">
    <location>
        <begin position="151"/>
        <end position="279"/>
    </location>
</feature>
<dbReference type="Proteomes" id="UP000247371">
    <property type="component" value="Unassembled WGS sequence"/>
</dbReference>
<protein>
    <submittedName>
        <fullName evidence="9">EamA family transporter</fullName>
    </submittedName>
</protein>
<dbReference type="PANTHER" id="PTHR42920:SF5">
    <property type="entry name" value="EAMA DOMAIN-CONTAINING PROTEIN"/>
    <property type="match status" value="1"/>
</dbReference>
<dbReference type="GO" id="GO:0005886">
    <property type="term" value="C:plasma membrane"/>
    <property type="evidence" value="ECO:0007669"/>
    <property type="project" value="UniProtKB-SubCell"/>
</dbReference>
<gene>
    <name evidence="9" type="ORF">CFR76_04560</name>
</gene>
<proteinExistence type="predicted"/>
<feature type="transmembrane region" description="Helical" evidence="7">
    <location>
        <begin position="128"/>
        <end position="148"/>
    </location>
</feature>
<keyword evidence="2" id="KW-1003">Cell membrane</keyword>
<feature type="domain" description="EamA" evidence="8">
    <location>
        <begin position="13"/>
        <end position="139"/>
    </location>
</feature>
<feature type="transmembrane region" description="Helical" evidence="7">
    <location>
        <begin position="206"/>
        <end position="229"/>
    </location>
</feature>
<dbReference type="InterPro" id="IPR051258">
    <property type="entry name" value="Diverse_Substrate_Transporter"/>
</dbReference>
<dbReference type="RefSeq" id="WP_110556087.1">
    <property type="nucleotide sequence ID" value="NZ_NKUB01000003.1"/>
</dbReference>
<keyword evidence="5 7" id="KW-0472">Membrane</keyword>